<evidence type="ECO:0000313" key="3">
    <source>
        <dbReference type="Proteomes" id="UP000788262"/>
    </source>
</evidence>
<keyword evidence="3" id="KW-1185">Reference proteome</keyword>
<proteinExistence type="predicted"/>
<evidence type="ECO:0000313" key="2">
    <source>
        <dbReference type="EMBL" id="MBN0045004.1"/>
    </source>
</evidence>
<dbReference type="Pfam" id="PF04149">
    <property type="entry name" value="DUF397"/>
    <property type="match status" value="1"/>
</dbReference>
<organism evidence="2 3">
    <name type="scientific">Streptomyces actuosus</name>
    <dbReference type="NCBI Taxonomy" id="1885"/>
    <lineage>
        <taxon>Bacteria</taxon>
        <taxon>Bacillati</taxon>
        <taxon>Actinomycetota</taxon>
        <taxon>Actinomycetes</taxon>
        <taxon>Kitasatosporales</taxon>
        <taxon>Streptomycetaceae</taxon>
        <taxon>Streptomyces</taxon>
    </lineage>
</organism>
<protein>
    <submittedName>
        <fullName evidence="2">DUF397 domain-containing protein</fullName>
    </submittedName>
</protein>
<dbReference type="EMBL" id="JAFFZS010000008">
    <property type="protein sequence ID" value="MBN0045004.1"/>
    <property type="molecule type" value="Genomic_DNA"/>
</dbReference>
<gene>
    <name evidence="2" type="ORF">JS756_12965</name>
</gene>
<sequence>MSAELNWFKSSHSSGQGGECLEIALSPTALLIRDSKSPAARTVAVSPAAWSAFLPCVRATGDAARASSG</sequence>
<name>A0ABS2VPN3_STRAS</name>
<evidence type="ECO:0000259" key="1">
    <source>
        <dbReference type="Pfam" id="PF04149"/>
    </source>
</evidence>
<dbReference type="Proteomes" id="UP000788262">
    <property type="component" value="Unassembled WGS sequence"/>
</dbReference>
<comment type="caution">
    <text evidence="2">The sequence shown here is derived from an EMBL/GenBank/DDBJ whole genome shotgun (WGS) entry which is preliminary data.</text>
</comment>
<accession>A0ABS2VPN3</accession>
<reference evidence="2 3" key="1">
    <citation type="submission" date="2021-02" db="EMBL/GenBank/DDBJ databases">
        <title>Whole genome sequencing of Streptomyces actuosus VRA1.</title>
        <authorList>
            <person name="Sen G."/>
            <person name="Sen A."/>
        </authorList>
    </citation>
    <scope>NUCLEOTIDE SEQUENCE [LARGE SCALE GENOMIC DNA]</scope>
    <source>
        <strain evidence="2 3">VRA1</strain>
    </source>
</reference>
<feature type="domain" description="DUF397" evidence="1">
    <location>
        <begin position="5"/>
        <end position="57"/>
    </location>
</feature>
<dbReference type="InterPro" id="IPR007278">
    <property type="entry name" value="DUF397"/>
</dbReference>
<dbReference type="RefSeq" id="WP_205383217.1">
    <property type="nucleotide sequence ID" value="NZ_JAFFZS010000008.1"/>
</dbReference>